<proteinExistence type="predicted"/>
<dbReference type="Proteomes" id="UP000237271">
    <property type="component" value="Unassembled WGS sequence"/>
</dbReference>
<comment type="caution">
    <text evidence="1">The sequence shown here is derived from an EMBL/GenBank/DDBJ whole genome shotgun (WGS) entry which is preliminary data.</text>
</comment>
<organism evidence="1 2">
    <name type="scientific">Phytophthora palmivora</name>
    <dbReference type="NCBI Taxonomy" id="4796"/>
    <lineage>
        <taxon>Eukaryota</taxon>
        <taxon>Sar</taxon>
        <taxon>Stramenopiles</taxon>
        <taxon>Oomycota</taxon>
        <taxon>Peronosporomycetes</taxon>
        <taxon>Peronosporales</taxon>
        <taxon>Peronosporaceae</taxon>
        <taxon>Phytophthora</taxon>
    </lineage>
</organism>
<dbReference type="EMBL" id="NCKW01020132">
    <property type="protein sequence ID" value="POM58901.1"/>
    <property type="molecule type" value="Genomic_DNA"/>
</dbReference>
<dbReference type="AlphaFoldDB" id="A0A2P4X036"/>
<evidence type="ECO:0000313" key="1">
    <source>
        <dbReference type="EMBL" id="POM58901.1"/>
    </source>
</evidence>
<name>A0A2P4X036_9STRA</name>
<accession>A0A2P4X036</accession>
<sequence length="165" mass="18512">MIQLSSSYQFLILTKQEGVKCRRVCIAEIGVTGQGGQLSLKILNLALQGVNFVLQTENGALKSCLQLIIILAKLRGCVKFLLEIFNCRSTLHQLRIGVLQLMDQGIVSILAEPRERHILRLKMIQAVVEIDHMAMEVGMSVLKIFMIILQLAEDRYAIDNAFYAP</sequence>
<gene>
    <name evidence="1" type="ORF">PHPALM_36384</name>
</gene>
<evidence type="ECO:0000313" key="2">
    <source>
        <dbReference type="Proteomes" id="UP000237271"/>
    </source>
</evidence>
<keyword evidence="2" id="KW-1185">Reference proteome</keyword>
<protein>
    <submittedName>
        <fullName evidence="1">Uncharacterized protein</fullName>
    </submittedName>
</protein>
<reference evidence="1 2" key="1">
    <citation type="journal article" date="2017" name="Genome Biol. Evol.">
        <title>Phytophthora megakarya and P. palmivora, closely related causal agents of cacao black pod rot, underwent increases in genome sizes and gene numbers by different mechanisms.</title>
        <authorList>
            <person name="Ali S.S."/>
            <person name="Shao J."/>
            <person name="Lary D.J."/>
            <person name="Kronmiller B."/>
            <person name="Shen D."/>
            <person name="Strem M.D."/>
            <person name="Amoako-Attah I."/>
            <person name="Akrofi A.Y."/>
            <person name="Begoude B.A."/>
            <person name="Ten Hoopen G.M."/>
            <person name="Coulibaly K."/>
            <person name="Kebe B.I."/>
            <person name="Melnick R.L."/>
            <person name="Guiltinan M.J."/>
            <person name="Tyler B.M."/>
            <person name="Meinhardt L.W."/>
            <person name="Bailey B.A."/>
        </authorList>
    </citation>
    <scope>NUCLEOTIDE SEQUENCE [LARGE SCALE GENOMIC DNA]</scope>
    <source>
        <strain evidence="2">sbr112.9</strain>
    </source>
</reference>